<name>A0A9D9N8E7_9FIRM</name>
<dbReference type="Pfam" id="PF06429">
    <property type="entry name" value="Flg_bbr_C"/>
    <property type="match status" value="1"/>
</dbReference>
<keyword evidence="7" id="KW-0966">Cell projection</keyword>
<dbReference type="PANTHER" id="PTHR30435">
    <property type="entry name" value="FLAGELLAR PROTEIN"/>
    <property type="match status" value="1"/>
</dbReference>
<dbReference type="GO" id="GO:0009424">
    <property type="term" value="C:bacterial-type flagellum hook"/>
    <property type="evidence" value="ECO:0007669"/>
    <property type="project" value="TreeGrafter"/>
</dbReference>
<dbReference type="InterPro" id="IPR037925">
    <property type="entry name" value="FlgE/F/G-like"/>
</dbReference>
<feature type="domain" description="Flagellar basal body rod protein N-terminal" evidence="5">
    <location>
        <begin position="8"/>
        <end position="35"/>
    </location>
</feature>
<evidence type="ECO:0000259" key="5">
    <source>
        <dbReference type="Pfam" id="PF00460"/>
    </source>
</evidence>
<keyword evidence="7" id="KW-0969">Cilium</keyword>
<reference evidence="7" key="2">
    <citation type="journal article" date="2021" name="PeerJ">
        <title>Extensive microbial diversity within the chicken gut microbiome revealed by metagenomics and culture.</title>
        <authorList>
            <person name="Gilroy R."/>
            <person name="Ravi A."/>
            <person name="Getino M."/>
            <person name="Pursley I."/>
            <person name="Horton D.L."/>
            <person name="Alikhan N.F."/>
            <person name="Baker D."/>
            <person name="Gharbi K."/>
            <person name="Hall N."/>
            <person name="Watson M."/>
            <person name="Adriaenssens E.M."/>
            <person name="Foster-Nyarko E."/>
            <person name="Jarju S."/>
            <person name="Secka A."/>
            <person name="Antonio M."/>
            <person name="Oren A."/>
            <person name="Chaudhuri R.R."/>
            <person name="La Ragione R."/>
            <person name="Hildebrand F."/>
            <person name="Pallen M.J."/>
        </authorList>
    </citation>
    <scope>NUCLEOTIDE SEQUENCE</scope>
    <source>
        <strain evidence="7">E3-2379</strain>
    </source>
</reference>
<dbReference type="Pfam" id="PF00460">
    <property type="entry name" value="Flg_bb_rod"/>
    <property type="match status" value="1"/>
</dbReference>
<keyword evidence="7" id="KW-0282">Flagellum</keyword>
<reference evidence="7" key="1">
    <citation type="submission" date="2020-10" db="EMBL/GenBank/DDBJ databases">
        <authorList>
            <person name="Gilroy R."/>
        </authorList>
    </citation>
    <scope>NUCLEOTIDE SEQUENCE</scope>
    <source>
        <strain evidence="7">E3-2379</strain>
    </source>
</reference>
<comment type="function">
    <text evidence="4">A flexible structure which links the flagellar filament to the drive apparatus in the basal body.</text>
</comment>
<dbReference type="AlphaFoldDB" id="A0A9D9N8E7"/>
<gene>
    <name evidence="7" type="ORF">IAC13_07885</name>
</gene>
<dbReference type="GO" id="GO:0005829">
    <property type="term" value="C:cytosol"/>
    <property type="evidence" value="ECO:0007669"/>
    <property type="project" value="TreeGrafter"/>
</dbReference>
<dbReference type="PANTHER" id="PTHR30435:SF1">
    <property type="entry name" value="FLAGELLAR HOOK PROTEIN FLGE"/>
    <property type="match status" value="1"/>
</dbReference>
<dbReference type="EMBL" id="JADIML010000215">
    <property type="protein sequence ID" value="MBO8463835.1"/>
    <property type="molecule type" value="Genomic_DNA"/>
</dbReference>
<dbReference type="InterPro" id="IPR010930">
    <property type="entry name" value="Flg_bb/hook_C_dom"/>
</dbReference>
<evidence type="ECO:0000256" key="3">
    <source>
        <dbReference type="ARBA" id="ARBA00023143"/>
    </source>
</evidence>
<evidence type="ECO:0000313" key="7">
    <source>
        <dbReference type="EMBL" id="MBO8463835.1"/>
    </source>
</evidence>
<accession>A0A9D9N8E7</accession>
<dbReference type="InterPro" id="IPR001444">
    <property type="entry name" value="Flag_bb_rod_N"/>
</dbReference>
<dbReference type="SUPFAM" id="SSF117143">
    <property type="entry name" value="Flagellar hook protein flgE"/>
    <property type="match status" value="1"/>
</dbReference>
<evidence type="ECO:0000259" key="6">
    <source>
        <dbReference type="Pfam" id="PF06429"/>
    </source>
</evidence>
<sequence length="324" mass="34388">MVKSMFAGVAGLRLHQQKMDVIGNNIANVNTYGYKSYSTTFQDSMYMNALNSSAGVTNNGGYGGVNASQVGYGVKLGSISANFAQGGATPTDRGLDCMIDGSGFFIVGPMKDGTGTSSVTNATMASSGLSLSRVGQFYVDSNGYLVDSQRNYVYGYPAKKTGNSGKAEDYTMPDTKTTNQANYKLEPLRIPMKANGTGKNDLYELQSYTISQDGTISGVIVGGDEANKVVTLGKIALASVENPDGLEKTVGFYYRPGDNTGTIVPQATAGGQLGDIKGGYLEMANVDLAKEFSDMITTQRGFQANSKIITVTDEMLQELVNMKR</sequence>
<evidence type="ECO:0000256" key="4">
    <source>
        <dbReference type="RuleBase" id="RU362116"/>
    </source>
</evidence>
<protein>
    <recommendedName>
        <fullName evidence="4">Flagellar hook protein FlgE</fullName>
    </recommendedName>
</protein>
<keyword evidence="3 4" id="KW-0975">Bacterial flagellum</keyword>
<comment type="caution">
    <text evidence="7">The sequence shown here is derived from an EMBL/GenBank/DDBJ whole genome shotgun (WGS) entry which is preliminary data.</text>
</comment>
<dbReference type="NCBIfam" id="TIGR03506">
    <property type="entry name" value="FlgEFG_subfam"/>
    <property type="match status" value="2"/>
</dbReference>
<evidence type="ECO:0000256" key="2">
    <source>
        <dbReference type="ARBA" id="ARBA00009677"/>
    </source>
</evidence>
<dbReference type="InterPro" id="IPR020013">
    <property type="entry name" value="Flagellar_FlgE/F/G"/>
</dbReference>
<feature type="domain" description="Flagellar basal-body/hook protein C-terminal" evidence="6">
    <location>
        <begin position="278"/>
        <end position="322"/>
    </location>
</feature>
<dbReference type="GO" id="GO:0009425">
    <property type="term" value="C:bacterial-type flagellum basal body"/>
    <property type="evidence" value="ECO:0007669"/>
    <property type="project" value="UniProtKB-SubCell"/>
</dbReference>
<organism evidence="7 8">
    <name type="scientific">Candidatus Scybalomonas excrementavium</name>
    <dbReference type="NCBI Taxonomy" id="2840943"/>
    <lineage>
        <taxon>Bacteria</taxon>
        <taxon>Bacillati</taxon>
        <taxon>Bacillota</taxon>
        <taxon>Clostridia</taxon>
        <taxon>Lachnospirales</taxon>
        <taxon>Lachnospiraceae</taxon>
        <taxon>Lachnospiraceae incertae sedis</taxon>
        <taxon>Candidatus Scybalomonas</taxon>
    </lineage>
</organism>
<evidence type="ECO:0000313" key="8">
    <source>
        <dbReference type="Proteomes" id="UP000823618"/>
    </source>
</evidence>
<comment type="similarity">
    <text evidence="2 4">Belongs to the flagella basal body rod proteins family.</text>
</comment>
<comment type="subcellular location">
    <subcellularLocation>
        <location evidence="1 4">Bacterial flagellum basal body</location>
    </subcellularLocation>
</comment>
<dbReference type="GO" id="GO:0071978">
    <property type="term" value="P:bacterial-type flagellum-dependent swarming motility"/>
    <property type="evidence" value="ECO:0007669"/>
    <property type="project" value="TreeGrafter"/>
</dbReference>
<proteinExistence type="inferred from homology"/>
<evidence type="ECO:0000256" key="1">
    <source>
        <dbReference type="ARBA" id="ARBA00004117"/>
    </source>
</evidence>
<dbReference type="Proteomes" id="UP000823618">
    <property type="component" value="Unassembled WGS sequence"/>
</dbReference>